<evidence type="ECO:0000313" key="2">
    <source>
        <dbReference type="Proteomes" id="UP000274907"/>
    </source>
</evidence>
<protein>
    <submittedName>
        <fullName evidence="1">Uncharacterized protein</fullName>
    </submittedName>
</protein>
<proteinExistence type="predicted"/>
<keyword evidence="2" id="KW-1185">Reference proteome</keyword>
<dbReference type="EMBL" id="RXHJ01000005">
    <property type="protein sequence ID" value="RSZ64413.1"/>
    <property type="molecule type" value="Genomic_DNA"/>
</dbReference>
<name>A0A430I084_9CORY</name>
<dbReference type="RefSeq" id="WP_126120283.1">
    <property type="nucleotide sequence ID" value="NZ_RXHJ01000005.1"/>
</dbReference>
<organism evidence="1 2">
    <name type="scientific">Corynebacterium hylobatis</name>
    <dbReference type="NCBI Taxonomy" id="1859290"/>
    <lineage>
        <taxon>Bacteria</taxon>
        <taxon>Bacillati</taxon>
        <taxon>Actinomycetota</taxon>
        <taxon>Actinomycetes</taxon>
        <taxon>Mycobacteriales</taxon>
        <taxon>Corynebacteriaceae</taxon>
        <taxon>Corynebacterium</taxon>
    </lineage>
</organism>
<dbReference type="AlphaFoldDB" id="A0A430I084"/>
<sequence>MSESRPDLNAYAYELLANGEPVIEITLPGYEEPVSATILETEALWLAARLTHLVYERQRHVELSAEDSQL</sequence>
<accession>A0A430I084</accession>
<gene>
    <name evidence="1" type="ORF">EAH68_05315</name>
</gene>
<evidence type="ECO:0000313" key="1">
    <source>
        <dbReference type="EMBL" id="RSZ64413.1"/>
    </source>
</evidence>
<comment type="caution">
    <text evidence="1">The sequence shown here is derived from an EMBL/GenBank/DDBJ whole genome shotgun (WGS) entry which is preliminary data.</text>
</comment>
<dbReference type="Proteomes" id="UP000274907">
    <property type="component" value="Unassembled WGS sequence"/>
</dbReference>
<reference evidence="1 2" key="1">
    <citation type="submission" date="2018-12" db="EMBL/GenBank/DDBJ databases">
        <title>YIM 101343 draft genome.</title>
        <authorList>
            <person name="Chen X."/>
        </authorList>
    </citation>
    <scope>NUCLEOTIDE SEQUENCE [LARGE SCALE GENOMIC DNA]</scope>
    <source>
        <strain evidence="1 2">YIM 101343</strain>
    </source>
</reference>